<comment type="subcellular location">
    <subcellularLocation>
        <location evidence="1">Membrane</location>
        <topology evidence="1">Multi-pass membrane protein</topology>
    </subcellularLocation>
</comment>
<reference evidence="7" key="1">
    <citation type="submission" date="2019-09" db="EMBL/GenBank/DDBJ databases">
        <title>Characterisation of the sponge microbiome using genome-centric metagenomics.</title>
        <authorList>
            <person name="Engelberts J.P."/>
            <person name="Robbins S.J."/>
            <person name="De Goeij J.M."/>
            <person name="Aranda M."/>
            <person name="Bell S.C."/>
            <person name="Webster N.S."/>
        </authorList>
    </citation>
    <scope>NUCLEOTIDE SEQUENCE</scope>
    <source>
        <strain evidence="7">SB0661_bin_32</strain>
    </source>
</reference>
<gene>
    <name evidence="7" type="ORF">F4X14_10400</name>
</gene>
<feature type="transmembrane region" description="Helical" evidence="5">
    <location>
        <begin position="171"/>
        <end position="190"/>
    </location>
</feature>
<dbReference type="PANTHER" id="PTHR43229">
    <property type="entry name" value="NODULATION PROTEIN J"/>
    <property type="match status" value="1"/>
</dbReference>
<dbReference type="GO" id="GO:0043190">
    <property type="term" value="C:ATP-binding cassette (ABC) transporter complex"/>
    <property type="evidence" value="ECO:0007669"/>
    <property type="project" value="InterPro"/>
</dbReference>
<dbReference type="Pfam" id="PF01061">
    <property type="entry name" value="ABC2_membrane"/>
    <property type="match status" value="1"/>
</dbReference>
<name>A0A6B1D7F3_9CHLR</name>
<dbReference type="InterPro" id="IPR013525">
    <property type="entry name" value="ABC2_TM"/>
</dbReference>
<evidence type="ECO:0000313" key="7">
    <source>
        <dbReference type="EMBL" id="MYC95372.1"/>
    </source>
</evidence>
<dbReference type="PANTHER" id="PTHR43229:SF3">
    <property type="entry name" value="ABC-TYPE MULTIDRUG TRANSPORT SYSTEM, PERMEASE COMPONENT"/>
    <property type="match status" value="1"/>
</dbReference>
<evidence type="ECO:0000256" key="5">
    <source>
        <dbReference type="SAM" id="Phobius"/>
    </source>
</evidence>
<dbReference type="GO" id="GO:0140359">
    <property type="term" value="F:ABC-type transporter activity"/>
    <property type="evidence" value="ECO:0007669"/>
    <property type="project" value="InterPro"/>
</dbReference>
<feature type="transmembrane region" description="Helical" evidence="5">
    <location>
        <begin position="26"/>
        <end position="46"/>
    </location>
</feature>
<accession>A0A6B1D7F3</accession>
<feature type="domain" description="ABC-2 type transporter transmembrane" evidence="6">
    <location>
        <begin position="25"/>
        <end position="217"/>
    </location>
</feature>
<protein>
    <submittedName>
        <fullName evidence="7">ABC transporter permease</fullName>
    </submittedName>
</protein>
<feature type="transmembrane region" description="Helical" evidence="5">
    <location>
        <begin position="103"/>
        <end position="131"/>
    </location>
</feature>
<dbReference type="InterPro" id="IPR000412">
    <property type="entry name" value="ABC_2_transport"/>
</dbReference>
<sequence>MKTRLPLPLHLQYWDLFLIELSNWRWGWRNLALTGTVLPLFGILLLGSFARELGAYALSFVLVGNLVMALLFEHMGKLISHFAYMKVAGSLDYFATLPIRKNVLILAASTAFFILFLPSLVVVLAGGAWILRLELHIHPLAFAVVPLCALPLAGIGALLGVSFRTPEEASAAGRLLTILMLTIGPVLIPPDRLPDWLVWLGFLSPATYAASALRQVVLGPLTSRLLLDFAVLAGCVLISFRLVDRKMDWREG</sequence>
<dbReference type="PIRSF" id="PIRSF006648">
    <property type="entry name" value="DrrB"/>
    <property type="match status" value="1"/>
</dbReference>
<feature type="transmembrane region" description="Helical" evidence="5">
    <location>
        <begin position="225"/>
        <end position="243"/>
    </location>
</feature>
<evidence type="ECO:0000256" key="1">
    <source>
        <dbReference type="ARBA" id="ARBA00004141"/>
    </source>
</evidence>
<dbReference type="AlphaFoldDB" id="A0A6B1D7F3"/>
<organism evidence="7">
    <name type="scientific">Caldilineaceae bacterium SB0661_bin_32</name>
    <dbReference type="NCBI Taxonomy" id="2605255"/>
    <lineage>
        <taxon>Bacteria</taxon>
        <taxon>Bacillati</taxon>
        <taxon>Chloroflexota</taxon>
        <taxon>Caldilineae</taxon>
        <taxon>Caldilineales</taxon>
        <taxon>Caldilineaceae</taxon>
    </lineage>
</organism>
<keyword evidence="3 5" id="KW-1133">Transmembrane helix</keyword>
<feature type="transmembrane region" description="Helical" evidence="5">
    <location>
        <begin position="53"/>
        <end position="72"/>
    </location>
</feature>
<comment type="caution">
    <text evidence="7">The sequence shown here is derived from an EMBL/GenBank/DDBJ whole genome shotgun (WGS) entry which is preliminary data.</text>
</comment>
<dbReference type="EMBL" id="VXMH01000055">
    <property type="protein sequence ID" value="MYC95372.1"/>
    <property type="molecule type" value="Genomic_DNA"/>
</dbReference>
<evidence type="ECO:0000259" key="6">
    <source>
        <dbReference type="Pfam" id="PF01061"/>
    </source>
</evidence>
<keyword evidence="4 5" id="KW-0472">Membrane</keyword>
<dbReference type="InterPro" id="IPR051784">
    <property type="entry name" value="Nod_factor_ABC_transporter"/>
</dbReference>
<feature type="transmembrane region" description="Helical" evidence="5">
    <location>
        <begin position="137"/>
        <end position="159"/>
    </location>
</feature>
<evidence type="ECO:0000256" key="4">
    <source>
        <dbReference type="ARBA" id="ARBA00023136"/>
    </source>
</evidence>
<proteinExistence type="predicted"/>
<keyword evidence="2 5" id="KW-0812">Transmembrane</keyword>
<evidence type="ECO:0000256" key="3">
    <source>
        <dbReference type="ARBA" id="ARBA00022989"/>
    </source>
</evidence>
<evidence type="ECO:0000256" key="2">
    <source>
        <dbReference type="ARBA" id="ARBA00022692"/>
    </source>
</evidence>